<organism evidence="11">
    <name type="scientific">Caenorhabditis brenneri</name>
    <name type="common">Nematode worm</name>
    <dbReference type="NCBI Taxonomy" id="135651"/>
    <lineage>
        <taxon>Eukaryota</taxon>
        <taxon>Metazoa</taxon>
        <taxon>Ecdysozoa</taxon>
        <taxon>Nematoda</taxon>
        <taxon>Chromadorea</taxon>
        <taxon>Rhabditida</taxon>
        <taxon>Rhabditina</taxon>
        <taxon>Rhabditomorpha</taxon>
        <taxon>Rhabditoidea</taxon>
        <taxon>Rhabditidae</taxon>
        <taxon>Peloderinae</taxon>
        <taxon>Caenorhabditis</taxon>
    </lineage>
</organism>
<feature type="region of interest" description="Disordered" evidence="7">
    <location>
        <begin position="1"/>
        <end position="25"/>
    </location>
</feature>
<evidence type="ECO:0000256" key="6">
    <source>
        <dbReference type="SAM" id="Coils"/>
    </source>
</evidence>
<feature type="domain" description="CCAAT-binding factor" evidence="8">
    <location>
        <begin position="543"/>
        <end position="698"/>
    </location>
</feature>
<feature type="region of interest" description="Disordered" evidence="7">
    <location>
        <begin position="156"/>
        <end position="183"/>
    </location>
</feature>
<dbReference type="InterPro" id="IPR011501">
    <property type="entry name" value="Noc3_N"/>
</dbReference>
<gene>
    <name evidence="10" type="ORF">CAEBREN_01999</name>
</gene>
<dbReference type="PANTHER" id="PTHR14428:SF5">
    <property type="entry name" value="NUCLEOLAR COMPLEX PROTEIN 3 HOMOLOG"/>
    <property type="match status" value="1"/>
</dbReference>
<name>G0PJ02_CAEBE</name>
<dbReference type="OrthoDB" id="10263597at2759"/>
<keyword evidence="4" id="KW-0539">Nucleus</keyword>
<dbReference type="HOGENOM" id="CLU_012441_2_1_1"/>
<dbReference type="InterPro" id="IPR005612">
    <property type="entry name" value="CCAAT-binding_factor"/>
</dbReference>
<keyword evidence="11" id="KW-1185">Reference proteome</keyword>
<feature type="compositionally biased region" description="Acidic residues" evidence="7">
    <location>
        <begin position="113"/>
        <end position="122"/>
    </location>
</feature>
<evidence type="ECO:0000256" key="3">
    <source>
        <dbReference type="ARBA" id="ARBA00023054"/>
    </source>
</evidence>
<dbReference type="InterPro" id="IPR016903">
    <property type="entry name" value="Nucleolar_cplx-assoc_3"/>
</dbReference>
<comment type="subcellular location">
    <subcellularLocation>
        <location evidence="1 5">Nucleus</location>
        <location evidence="1 5">Nucleolus</location>
    </subcellularLocation>
</comment>
<feature type="domain" description="Nucleolar complex-associated protein 3 N-terminal" evidence="9">
    <location>
        <begin position="204"/>
        <end position="299"/>
    </location>
</feature>
<dbReference type="Pfam" id="PF07540">
    <property type="entry name" value="NOC3p"/>
    <property type="match status" value="1"/>
</dbReference>
<dbReference type="InParanoid" id="G0PJ02"/>
<feature type="region of interest" description="Disordered" evidence="7">
    <location>
        <begin position="100"/>
        <end position="133"/>
    </location>
</feature>
<dbReference type="GO" id="GO:0003682">
    <property type="term" value="F:chromatin binding"/>
    <property type="evidence" value="ECO:0007669"/>
    <property type="project" value="TreeGrafter"/>
</dbReference>
<reference evidence="11" key="1">
    <citation type="submission" date="2011-07" db="EMBL/GenBank/DDBJ databases">
        <authorList>
            <consortium name="Caenorhabditis brenneri Sequencing and Analysis Consortium"/>
            <person name="Wilson R.K."/>
        </authorList>
    </citation>
    <scope>NUCLEOTIDE SEQUENCE [LARGE SCALE GENOMIC DNA]</scope>
    <source>
        <strain evidence="11">PB2801</strain>
    </source>
</reference>
<dbReference type="EMBL" id="GL380624">
    <property type="protein sequence ID" value="EGT58539.1"/>
    <property type="molecule type" value="Genomic_DNA"/>
</dbReference>
<evidence type="ECO:0000256" key="4">
    <source>
        <dbReference type="ARBA" id="ARBA00023242"/>
    </source>
</evidence>
<feature type="compositionally biased region" description="Acidic residues" evidence="7">
    <location>
        <begin position="159"/>
        <end position="176"/>
    </location>
</feature>
<evidence type="ECO:0000259" key="9">
    <source>
        <dbReference type="Pfam" id="PF07540"/>
    </source>
</evidence>
<proteinExistence type="inferred from homology"/>
<comment type="similarity">
    <text evidence="2 5">Belongs to the CBF/MAK21 family.</text>
</comment>
<evidence type="ECO:0000256" key="7">
    <source>
        <dbReference type="SAM" id="MobiDB-lite"/>
    </source>
</evidence>
<dbReference type="PANTHER" id="PTHR14428">
    <property type="entry name" value="NUCLEOLAR COMPLEX PROTEIN 3"/>
    <property type="match status" value="1"/>
</dbReference>
<dbReference type="FunCoup" id="G0PJ02">
    <property type="interactions" value="3244"/>
</dbReference>
<feature type="coiled-coil region" evidence="6">
    <location>
        <begin position="434"/>
        <end position="468"/>
    </location>
</feature>
<dbReference type="GO" id="GO:0005730">
    <property type="term" value="C:nucleolus"/>
    <property type="evidence" value="ECO:0007669"/>
    <property type="project" value="UniProtKB-SubCell"/>
</dbReference>
<dbReference type="PIRSF" id="PIRSF028977">
    <property type="entry name" value="Nucleolar_complex_p3"/>
    <property type="match status" value="1"/>
</dbReference>
<evidence type="ECO:0000313" key="11">
    <source>
        <dbReference type="Proteomes" id="UP000008068"/>
    </source>
</evidence>
<dbReference type="AlphaFoldDB" id="G0PJ02"/>
<evidence type="ECO:0000259" key="8">
    <source>
        <dbReference type="Pfam" id="PF03914"/>
    </source>
</evidence>
<accession>G0PJ02</accession>
<evidence type="ECO:0000256" key="5">
    <source>
        <dbReference type="PIRNR" id="PIRNR028977"/>
    </source>
</evidence>
<dbReference type="OMA" id="FGNMANF"/>
<dbReference type="STRING" id="135651.G0PJ02"/>
<protein>
    <recommendedName>
        <fullName evidence="5">Nucleolar complex protein 3 homolog</fullName>
        <shortName evidence="5">NOC3 protein homolog</shortName>
    </recommendedName>
</protein>
<evidence type="ECO:0000313" key="10">
    <source>
        <dbReference type="EMBL" id="EGT58539.1"/>
    </source>
</evidence>
<dbReference type="eggNOG" id="KOG2153">
    <property type="taxonomic scope" value="Eukaryota"/>
</dbReference>
<sequence>MGFASASREEKLKMMKTNKTRKTTKNLNRLAKRKKLSREIRDGMSDIKARKSADLRQRAVNIEDDFIADRETHYENEDEEDLPLDMMDADIDWENSAFANAKRRLDRKRNGDDSESDDEDDVETKKRKFAGQLEEGQEELLPIKLKDGTLIRPTREKEVVDEDDEKSGDEMVEGEENEPHREDFSHLSASELITKRRELLQEFKDAIASHANMLLANPQVNIVRLRDLYNLCNGEKIHSLVREPVQKLALASTVQVLLDIIPGYAIREQTAEEKAQKQKKETRNLVNFEESLLRYHLKYLQLCEKLSNKLVGKDRHNDESTFTFKMGILSVKALARIVVSAPHFNYSTNIISSLVRLSLAKNETVIREVCDAIKTVFKEDLHLKITLFTARSISTLVTKRKGRVPPELLKTLLSMNISEVKNEDKKSGKDALIAKKYQIKKERASKTAKKYKKQLARLEADLLEVEAEESLTKKLKHATEAMKFAFQTYFSILKRMPTSALLEPVLEGLSKFAHLLSIEFYEDIVSTMENMVQNDNLKPLDQLHCINTVFVILSGDGQLLNIDPSKFYRLAYRVLNYLPFEKRPDQRKNQVVMASKTLETMLVIRRKAVPLSRVAAFVKRLLSIATVLDDFPALCIVSLVRSLFIAHPKLSSMIEDEEGGAPGIYRQDLDDPDVANALATDVRDELSMLARRRNVELSRFANNILYGVPSTGIFKLNPQLSSLKPWVLMGQLMDNAKDAYDRVETKYLDELEKTAKKRNQSVKPKNINFHISNWLATSK</sequence>
<feature type="compositionally biased region" description="Basic residues" evidence="7">
    <location>
        <begin position="14"/>
        <end position="25"/>
    </location>
</feature>
<dbReference type="Pfam" id="PF03914">
    <property type="entry name" value="CBF"/>
    <property type="match status" value="1"/>
</dbReference>
<dbReference type="GO" id="GO:0006270">
    <property type="term" value="P:DNA replication initiation"/>
    <property type="evidence" value="ECO:0007669"/>
    <property type="project" value="TreeGrafter"/>
</dbReference>
<evidence type="ECO:0000256" key="2">
    <source>
        <dbReference type="ARBA" id="ARBA00007797"/>
    </source>
</evidence>
<keyword evidence="3 6" id="KW-0175">Coiled coil</keyword>
<evidence type="ECO:0000256" key="1">
    <source>
        <dbReference type="ARBA" id="ARBA00004604"/>
    </source>
</evidence>
<dbReference type="Proteomes" id="UP000008068">
    <property type="component" value="Unassembled WGS sequence"/>
</dbReference>